<proteinExistence type="predicted"/>
<reference evidence="1" key="2">
    <citation type="submission" date="2025-09" db="UniProtKB">
        <authorList>
            <consortium name="Ensembl"/>
        </authorList>
    </citation>
    <scope>IDENTIFICATION</scope>
</reference>
<reference evidence="1" key="1">
    <citation type="submission" date="2025-08" db="UniProtKB">
        <authorList>
            <consortium name="Ensembl"/>
        </authorList>
    </citation>
    <scope>IDENTIFICATION</scope>
</reference>
<name>A0A8D0D2B3_SANLU</name>
<dbReference type="AlphaFoldDB" id="A0A8D0D2B3"/>
<keyword evidence="2" id="KW-1185">Reference proteome</keyword>
<sequence>DYSSVLTLHYVLSSSTASVCLWYSSTKPLSSTESVHIVGLEGELKSNRPLTHETTFSHDVESIVYFEDTLLAVWRHGWQRRRQSFTEVLEETTDLRKIYRLVQSDRMVVLETRSTDDPVGLSNLYVLEIAENYVMLP</sequence>
<dbReference type="Ensembl" id="ENSSLUT00000034268.1">
    <property type="protein sequence ID" value="ENSSLUP00000033224.1"/>
    <property type="gene ID" value="ENSSLUG00000014820.1"/>
</dbReference>
<organism evidence="1 2">
    <name type="scientific">Sander lucioperca</name>
    <name type="common">Pike-perch</name>
    <name type="synonym">Perca lucioperca</name>
    <dbReference type="NCBI Taxonomy" id="283035"/>
    <lineage>
        <taxon>Eukaryota</taxon>
        <taxon>Metazoa</taxon>
        <taxon>Chordata</taxon>
        <taxon>Craniata</taxon>
        <taxon>Vertebrata</taxon>
        <taxon>Euteleostomi</taxon>
        <taxon>Actinopterygii</taxon>
        <taxon>Neopterygii</taxon>
        <taxon>Teleostei</taxon>
        <taxon>Neoteleostei</taxon>
        <taxon>Acanthomorphata</taxon>
        <taxon>Eupercaria</taxon>
        <taxon>Perciformes</taxon>
        <taxon>Percoidei</taxon>
        <taxon>Percidae</taxon>
        <taxon>Luciopercinae</taxon>
        <taxon>Sander</taxon>
    </lineage>
</organism>
<evidence type="ECO:0000313" key="1">
    <source>
        <dbReference type="Ensembl" id="ENSSLUP00000033224.1"/>
    </source>
</evidence>
<evidence type="ECO:0000313" key="2">
    <source>
        <dbReference type="Proteomes" id="UP000694568"/>
    </source>
</evidence>
<accession>A0A8D0D2B3</accession>
<dbReference type="Proteomes" id="UP000694568">
    <property type="component" value="Unplaced"/>
</dbReference>
<protein>
    <submittedName>
        <fullName evidence="1">Uncharacterized protein</fullName>
    </submittedName>
</protein>
<dbReference type="GeneTree" id="ENSGT00940000160308"/>